<protein>
    <submittedName>
        <fullName evidence="1">Uncharacterized protein</fullName>
    </submittedName>
</protein>
<organism evidence="1 3">
    <name type="scientific">Magnetospirillum molischianum DSM 120</name>
    <dbReference type="NCBI Taxonomy" id="1150626"/>
    <lineage>
        <taxon>Bacteria</taxon>
        <taxon>Pseudomonadati</taxon>
        <taxon>Pseudomonadota</taxon>
        <taxon>Alphaproteobacteria</taxon>
        <taxon>Rhodospirillales</taxon>
        <taxon>Rhodospirillaceae</taxon>
        <taxon>Magnetospirillum</taxon>
    </lineage>
</organism>
<reference evidence="1 3" key="1">
    <citation type="journal article" date="2012" name="J. Bacteriol.">
        <title>Draft Genome Sequence of the Purple Photosynthetic Bacterium Phaeospirillum molischianum DSM120, a Particularly Versatile Bacterium.</title>
        <authorList>
            <person name="Duquesne K."/>
            <person name="Prima V."/>
            <person name="Ji B."/>
            <person name="Rouy Z."/>
            <person name="Medigue C."/>
            <person name="Talla E."/>
            <person name="Sturgis J.N."/>
        </authorList>
    </citation>
    <scope>NUCLEOTIDE SEQUENCE [LARGE SCALE GENOMIC DNA]</scope>
    <source>
        <strain evidence="1">DSM 120</strain>
        <strain evidence="3">DSM120</strain>
    </source>
</reference>
<name>H8FXX5_MAGML</name>
<dbReference type="EMBL" id="CAHP01000060">
    <property type="protein sequence ID" value="CCG43213.1"/>
    <property type="molecule type" value="Genomic_DNA"/>
</dbReference>
<proteinExistence type="predicted"/>
<dbReference type="AlphaFoldDB" id="H8FXX5"/>
<evidence type="ECO:0000313" key="2">
    <source>
        <dbReference type="EMBL" id="CCG43385.1"/>
    </source>
</evidence>
<dbReference type="EMBL" id="CAHP01000060">
    <property type="protein sequence ID" value="CCG43385.1"/>
    <property type="molecule type" value="Genomic_DNA"/>
</dbReference>
<gene>
    <name evidence="1" type="ORF">PHAMO_80004</name>
    <name evidence="2" type="ORF">PHAMO_80176</name>
</gene>
<dbReference type="STRING" id="1150626.PHAMO_80004"/>
<sequence length="160" mass="17834">MNKIVIDTATLKALLGGHPEIEVELLAVAREKVAEELKRKLPDGYAAKFADDIMADLKQRINAQMLNWRGDALSDRVRDMVRGCVYDVLNAQTKAAAEQTARDVAEKAITAMLPRLEERLSQHQDALIKKINGLVGEEIERQINARLNAMMKLTEGLQNA</sequence>
<evidence type="ECO:0000313" key="3">
    <source>
        <dbReference type="Proteomes" id="UP000004169"/>
    </source>
</evidence>
<accession>H8FXX5</accession>
<dbReference type="Proteomes" id="UP000004169">
    <property type="component" value="Unassembled WGS sequence"/>
</dbReference>
<dbReference type="RefSeq" id="WP_002731253.1">
    <property type="nucleotide sequence ID" value="NZ_CAHP01000060.1"/>
</dbReference>
<comment type="caution">
    <text evidence="1">The sequence shown here is derived from an EMBL/GenBank/DDBJ whole genome shotgun (WGS) entry which is preliminary data.</text>
</comment>
<evidence type="ECO:0000313" key="1">
    <source>
        <dbReference type="EMBL" id="CCG43213.1"/>
    </source>
</evidence>
<keyword evidence="3" id="KW-1185">Reference proteome</keyword>